<reference evidence="2 3" key="1">
    <citation type="journal article" date="2023" name="Plants (Basel)">
        <title>Bridging the Gap: Combining Genomics and Transcriptomics Approaches to Understand Stylosanthes scabra, an Orphan Legume from the Brazilian Caatinga.</title>
        <authorList>
            <person name="Ferreira-Neto J.R.C."/>
            <person name="da Silva M.D."/>
            <person name="Binneck E."/>
            <person name="de Melo N.F."/>
            <person name="da Silva R.H."/>
            <person name="de Melo A.L.T.M."/>
            <person name="Pandolfi V."/>
            <person name="Bustamante F.O."/>
            <person name="Brasileiro-Vidal A.C."/>
            <person name="Benko-Iseppon A.M."/>
        </authorList>
    </citation>
    <scope>NUCLEOTIDE SEQUENCE [LARGE SCALE GENOMIC DNA]</scope>
    <source>
        <tissue evidence="2">Leaves</tissue>
    </source>
</reference>
<gene>
    <name evidence="2" type="ORF">PIB30_049987</name>
</gene>
<keyword evidence="3" id="KW-1185">Reference proteome</keyword>
<proteinExistence type="predicted"/>
<dbReference type="EMBL" id="JASCZI010030548">
    <property type="protein sequence ID" value="MED6123529.1"/>
    <property type="molecule type" value="Genomic_DNA"/>
</dbReference>
<feature type="region of interest" description="Disordered" evidence="1">
    <location>
        <begin position="121"/>
        <end position="157"/>
    </location>
</feature>
<evidence type="ECO:0000256" key="1">
    <source>
        <dbReference type="SAM" id="MobiDB-lite"/>
    </source>
</evidence>
<feature type="compositionally biased region" description="Polar residues" evidence="1">
    <location>
        <begin position="143"/>
        <end position="153"/>
    </location>
</feature>
<accession>A0ABU6RI28</accession>
<sequence length="188" mass="20550">MQQSNLTQRKRPQLAKFYSNTMGCHGQVKDLNGSSSEPSQHSGGNLTSKRTNVRKTNSSSAVLHLSGTINSTQSLHKKARSRRCPENVISSHTTSTFLHVIQPDIQLNPAIQPIVGGSNQELNSAQASHSTQSLNKKYRSRRCPQNASSSRTAETFEHGIETGDSNVETHDLPAQSAMHIGWKSHLPA</sequence>
<feature type="compositionally biased region" description="Polar residues" evidence="1">
    <location>
        <begin position="32"/>
        <end position="56"/>
    </location>
</feature>
<evidence type="ECO:0000313" key="3">
    <source>
        <dbReference type="Proteomes" id="UP001341840"/>
    </source>
</evidence>
<organism evidence="2 3">
    <name type="scientific">Stylosanthes scabra</name>
    <dbReference type="NCBI Taxonomy" id="79078"/>
    <lineage>
        <taxon>Eukaryota</taxon>
        <taxon>Viridiplantae</taxon>
        <taxon>Streptophyta</taxon>
        <taxon>Embryophyta</taxon>
        <taxon>Tracheophyta</taxon>
        <taxon>Spermatophyta</taxon>
        <taxon>Magnoliopsida</taxon>
        <taxon>eudicotyledons</taxon>
        <taxon>Gunneridae</taxon>
        <taxon>Pentapetalae</taxon>
        <taxon>rosids</taxon>
        <taxon>fabids</taxon>
        <taxon>Fabales</taxon>
        <taxon>Fabaceae</taxon>
        <taxon>Papilionoideae</taxon>
        <taxon>50 kb inversion clade</taxon>
        <taxon>dalbergioids sensu lato</taxon>
        <taxon>Dalbergieae</taxon>
        <taxon>Pterocarpus clade</taxon>
        <taxon>Stylosanthes</taxon>
    </lineage>
</organism>
<dbReference type="Proteomes" id="UP001341840">
    <property type="component" value="Unassembled WGS sequence"/>
</dbReference>
<evidence type="ECO:0000313" key="2">
    <source>
        <dbReference type="EMBL" id="MED6123529.1"/>
    </source>
</evidence>
<feature type="region of interest" description="Disordered" evidence="1">
    <location>
        <begin position="26"/>
        <end position="56"/>
    </location>
</feature>
<protein>
    <submittedName>
        <fullName evidence="2">Uncharacterized protein</fullName>
    </submittedName>
</protein>
<comment type="caution">
    <text evidence="2">The sequence shown here is derived from an EMBL/GenBank/DDBJ whole genome shotgun (WGS) entry which is preliminary data.</text>
</comment>
<feature type="compositionally biased region" description="Polar residues" evidence="1">
    <location>
        <begin position="121"/>
        <end position="135"/>
    </location>
</feature>
<name>A0ABU6RI28_9FABA</name>